<accession>A0A0D3EA27</accession>
<organism evidence="2 3">
    <name type="scientific">Brassica oleracea var. oleracea</name>
    <dbReference type="NCBI Taxonomy" id="109376"/>
    <lineage>
        <taxon>Eukaryota</taxon>
        <taxon>Viridiplantae</taxon>
        <taxon>Streptophyta</taxon>
        <taxon>Embryophyta</taxon>
        <taxon>Tracheophyta</taxon>
        <taxon>Spermatophyta</taxon>
        <taxon>Magnoliopsida</taxon>
        <taxon>eudicotyledons</taxon>
        <taxon>Gunneridae</taxon>
        <taxon>Pentapetalae</taxon>
        <taxon>rosids</taxon>
        <taxon>malvids</taxon>
        <taxon>Brassicales</taxon>
        <taxon>Brassicaceae</taxon>
        <taxon>Brassiceae</taxon>
        <taxon>Brassica</taxon>
    </lineage>
</organism>
<feature type="region of interest" description="Disordered" evidence="1">
    <location>
        <begin position="240"/>
        <end position="261"/>
    </location>
</feature>
<keyword evidence="3" id="KW-1185">Reference proteome</keyword>
<evidence type="ECO:0000313" key="3">
    <source>
        <dbReference type="Proteomes" id="UP000032141"/>
    </source>
</evidence>
<reference evidence="2" key="2">
    <citation type="submission" date="2015-03" db="UniProtKB">
        <authorList>
            <consortium name="EnsemblPlants"/>
        </authorList>
    </citation>
    <scope>IDENTIFICATION</scope>
</reference>
<proteinExistence type="predicted"/>
<evidence type="ECO:0000256" key="1">
    <source>
        <dbReference type="SAM" id="MobiDB-lite"/>
    </source>
</evidence>
<dbReference type="Proteomes" id="UP000032141">
    <property type="component" value="Chromosome C9"/>
</dbReference>
<dbReference type="PANTHER" id="PTHR31099:SF37">
    <property type="entry name" value="MYOSIN HEAVY CHAIN-LIKE PROTEIN"/>
    <property type="match status" value="1"/>
</dbReference>
<feature type="compositionally biased region" description="Basic and acidic residues" evidence="1">
    <location>
        <begin position="240"/>
        <end position="257"/>
    </location>
</feature>
<name>A0A0D3EA27_BRAOL</name>
<sequence length="472" mass="54007">RDETWVLRPRARGLCYGNLGEDAQFWDRRSVLAHGRGDLGAGRPRPWARTSPAYLKTLREFYRVPSRVVFRVLVHGESAEDPPEGFFTCYEAFLTRCRMWFPIPEDIVCALDRFELSISQQNVAALQNFLGVLILSYELGMDLSPDDFEGLWSSLKTSIDYSYCMAPKRHMSIIQGHTSNAKGWFERFFYVRIDGASVEDNCLPLFRGKWNFHRDSFTLDKIRNEVALYRSRAISRPLRASDMDKPHSDDIPDQRERVRPRKGKGIALEDRNFVSEDLPLPGWNPGFTPGDGSGTSEAPLPDDFFSNLPPGFTTPASLDKASRREVSRKEMRVFNSTLDGSFREACLSHFKSEEIERKFIRFQNEVAERERRQAESHSRALIRAERKGRRAIAAELARRATLFDAEFRSFKDAQDYVGDFCECRGSVGTLWKSQNADFSYLSEVAEMSGLMAGCAQAESMVPPIKGRIRELW</sequence>
<evidence type="ECO:0000313" key="2">
    <source>
        <dbReference type="EnsemblPlants" id="Bo9g101220.1"/>
    </source>
</evidence>
<dbReference type="PANTHER" id="PTHR31099">
    <property type="entry name" value="OS06G0165300 PROTEIN"/>
    <property type="match status" value="1"/>
</dbReference>
<reference evidence="2 3" key="1">
    <citation type="journal article" date="2014" name="Genome Biol.">
        <title>Transcriptome and methylome profiling reveals relics of genome dominance in the mesopolyploid Brassica oleracea.</title>
        <authorList>
            <person name="Parkin I.A."/>
            <person name="Koh C."/>
            <person name="Tang H."/>
            <person name="Robinson S.J."/>
            <person name="Kagale S."/>
            <person name="Clarke W.E."/>
            <person name="Town C.D."/>
            <person name="Nixon J."/>
            <person name="Krishnakumar V."/>
            <person name="Bidwell S.L."/>
            <person name="Denoeud F."/>
            <person name="Belcram H."/>
            <person name="Links M.G."/>
            <person name="Just J."/>
            <person name="Clarke C."/>
            <person name="Bender T."/>
            <person name="Huebert T."/>
            <person name="Mason A.S."/>
            <person name="Pires J.C."/>
            <person name="Barker G."/>
            <person name="Moore J."/>
            <person name="Walley P.G."/>
            <person name="Manoli S."/>
            <person name="Batley J."/>
            <person name="Edwards D."/>
            <person name="Nelson M.N."/>
            <person name="Wang X."/>
            <person name="Paterson A.H."/>
            <person name="King G."/>
            <person name="Bancroft I."/>
            <person name="Chalhoub B."/>
            <person name="Sharpe A.G."/>
        </authorList>
    </citation>
    <scope>NUCLEOTIDE SEQUENCE</scope>
    <source>
        <strain evidence="2 3">cv. TO1000</strain>
    </source>
</reference>
<protein>
    <submittedName>
        <fullName evidence="2">Uncharacterized protein</fullName>
    </submittedName>
</protein>
<dbReference type="HOGENOM" id="CLU_019862_0_2_1"/>
<dbReference type="Gramene" id="Bo9g101220.1">
    <property type="protein sequence ID" value="Bo9g101220.1"/>
    <property type="gene ID" value="Bo9g101220"/>
</dbReference>
<dbReference type="EnsemblPlants" id="Bo9g101220.1">
    <property type="protein sequence ID" value="Bo9g101220.1"/>
    <property type="gene ID" value="Bo9g101220"/>
</dbReference>
<dbReference type="AlphaFoldDB" id="A0A0D3EA27"/>